<feature type="non-terminal residue" evidence="1">
    <location>
        <position position="1"/>
    </location>
</feature>
<protein>
    <submittedName>
        <fullName evidence="1">Uncharacterized protein</fullName>
    </submittedName>
</protein>
<dbReference type="AlphaFoldDB" id="A0A815YK65"/>
<reference evidence="1" key="1">
    <citation type="submission" date="2021-02" db="EMBL/GenBank/DDBJ databases">
        <authorList>
            <person name="Nowell W R."/>
        </authorList>
    </citation>
    <scope>NUCLEOTIDE SEQUENCE</scope>
</reference>
<evidence type="ECO:0000313" key="1">
    <source>
        <dbReference type="EMBL" id="CAF1571321.1"/>
    </source>
</evidence>
<gene>
    <name evidence="1" type="ORF">SEV965_LOCUS39598</name>
</gene>
<dbReference type="EMBL" id="CAJNOU010015227">
    <property type="protein sequence ID" value="CAF1571321.1"/>
    <property type="molecule type" value="Genomic_DNA"/>
</dbReference>
<evidence type="ECO:0000313" key="2">
    <source>
        <dbReference type="Proteomes" id="UP000663889"/>
    </source>
</evidence>
<sequence length="57" mass="6696">MFYLIETISGILSEIQRSQEDLLRKRALRFLCSRIATLDETDLPKDIEEHLVKTCKD</sequence>
<comment type="caution">
    <text evidence="1">The sequence shown here is derived from an EMBL/GenBank/DDBJ whole genome shotgun (WGS) entry which is preliminary data.</text>
</comment>
<name>A0A815YK65_9BILA</name>
<dbReference type="Proteomes" id="UP000663889">
    <property type="component" value="Unassembled WGS sequence"/>
</dbReference>
<organism evidence="1 2">
    <name type="scientific">Rotaria sordida</name>
    <dbReference type="NCBI Taxonomy" id="392033"/>
    <lineage>
        <taxon>Eukaryota</taxon>
        <taxon>Metazoa</taxon>
        <taxon>Spiralia</taxon>
        <taxon>Gnathifera</taxon>
        <taxon>Rotifera</taxon>
        <taxon>Eurotatoria</taxon>
        <taxon>Bdelloidea</taxon>
        <taxon>Philodinida</taxon>
        <taxon>Philodinidae</taxon>
        <taxon>Rotaria</taxon>
    </lineage>
</organism>
<accession>A0A815YK65</accession>
<proteinExistence type="predicted"/>